<dbReference type="RefSeq" id="WP_265265282.1">
    <property type="nucleotide sequence ID" value="NZ_JAIHOM010000070.1"/>
</dbReference>
<accession>A0ABT3L7F0</accession>
<dbReference type="InterPro" id="IPR002639">
    <property type="entry name" value="UreF"/>
</dbReference>
<dbReference type="InterPro" id="IPR038277">
    <property type="entry name" value="UreF_sf"/>
</dbReference>
<gene>
    <name evidence="3" type="primary">ureF</name>
    <name evidence="4" type="ORF">K4A83_14270</name>
</gene>
<evidence type="ECO:0000256" key="2">
    <source>
        <dbReference type="ARBA" id="ARBA00023186"/>
    </source>
</evidence>
<dbReference type="Gene3D" id="1.10.4190.10">
    <property type="entry name" value="Urease accessory protein UreF"/>
    <property type="match status" value="1"/>
</dbReference>
<comment type="subcellular location">
    <subcellularLocation>
        <location evidence="3">Cytoplasm</location>
    </subcellularLocation>
</comment>
<evidence type="ECO:0000313" key="4">
    <source>
        <dbReference type="EMBL" id="MCW6037428.1"/>
    </source>
</evidence>
<comment type="caution">
    <text evidence="4">The sequence shown here is derived from an EMBL/GenBank/DDBJ whole genome shotgun (WGS) entry which is preliminary data.</text>
</comment>
<evidence type="ECO:0000313" key="5">
    <source>
        <dbReference type="Proteomes" id="UP001526426"/>
    </source>
</evidence>
<keyword evidence="1 3" id="KW-0996">Nickel insertion</keyword>
<name>A0ABT3L7F0_9CYAN</name>
<dbReference type="HAMAP" id="MF_01385">
    <property type="entry name" value="UreF"/>
    <property type="match status" value="1"/>
</dbReference>
<dbReference type="PANTHER" id="PTHR33620">
    <property type="entry name" value="UREASE ACCESSORY PROTEIN F"/>
    <property type="match status" value="1"/>
</dbReference>
<dbReference type="PANTHER" id="PTHR33620:SF1">
    <property type="entry name" value="UREASE ACCESSORY PROTEIN F"/>
    <property type="match status" value="1"/>
</dbReference>
<dbReference type="Proteomes" id="UP001526426">
    <property type="component" value="Unassembled WGS sequence"/>
</dbReference>
<comment type="subunit">
    <text evidence="3">UreD, UreF and UreG form a complex that acts as a GTP-hydrolysis-dependent molecular chaperone, activating the urease apoprotein by helping to assemble the nickel containing metallocenter of UreC. The UreE protein probably delivers the nickel.</text>
</comment>
<comment type="function">
    <text evidence="3">Required for maturation of urease via the functional incorporation of the urease nickel metallocenter.</text>
</comment>
<dbReference type="PIRSF" id="PIRSF009467">
    <property type="entry name" value="Ureas_acces_UreF"/>
    <property type="match status" value="1"/>
</dbReference>
<reference evidence="4 5" key="1">
    <citation type="submission" date="2021-08" db="EMBL/GenBank/DDBJ databases">
        <title>Draft genome sequence of Spirulina subsalsa with high tolerance to salinity and hype-accumulation of phycocyanin.</title>
        <authorList>
            <person name="Pei H."/>
            <person name="Jiang L."/>
        </authorList>
    </citation>
    <scope>NUCLEOTIDE SEQUENCE [LARGE SCALE GENOMIC DNA]</scope>
    <source>
        <strain evidence="4 5">FACHB-351</strain>
    </source>
</reference>
<comment type="similarity">
    <text evidence="3">Belongs to the UreF family.</text>
</comment>
<protein>
    <recommendedName>
        <fullName evidence="3">Urease accessory protein UreF</fullName>
    </recommendedName>
</protein>
<keyword evidence="5" id="KW-1185">Reference proteome</keyword>
<sequence length="226" mass="25479">MKLSNYQLLALLQLVSPSLPVGAYSYSEGLESLVEQEIITDAGGLDHWLRRELRYGAIQLEGGVMVRSHSCLLTQDWQGLNHWNQWLSATRETRELRQQSWQMGDSLLKLWTKVQPEGRAMIEQITPPCHYAIAFTLAATLGQIPPESFILGYLHSWATNMINGGVKLIPLGQTQGQQLLFNLSPLLDKITAQLLSSSEDDLETCSWGATLASMYHETQYTRLFRS</sequence>
<dbReference type="Pfam" id="PF01730">
    <property type="entry name" value="UreF"/>
    <property type="match status" value="1"/>
</dbReference>
<proteinExistence type="inferred from homology"/>
<keyword evidence="2 3" id="KW-0143">Chaperone</keyword>
<organism evidence="4 5">
    <name type="scientific">Spirulina subsalsa FACHB-351</name>
    <dbReference type="NCBI Taxonomy" id="234711"/>
    <lineage>
        <taxon>Bacteria</taxon>
        <taxon>Bacillati</taxon>
        <taxon>Cyanobacteriota</taxon>
        <taxon>Cyanophyceae</taxon>
        <taxon>Spirulinales</taxon>
        <taxon>Spirulinaceae</taxon>
        <taxon>Spirulina</taxon>
    </lineage>
</organism>
<evidence type="ECO:0000256" key="3">
    <source>
        <dbReference type="HAMAP-Rule" id="MF_01385"/>
    </source>
</evidence>
<dbReference type="EMBL" id="JAIHOM010000070">
    <property type="protein sequence ID" value="MCW6037428.1"/>
    <property type="molecule type" value="Genomic_DNA"/>
</dbReference>
<keyword evidence="3" id="KW-0963">Cytoplasm</keyword>
<evidence type="ECO:0000256" key="1">
    <source>
        <dbReference type="ARBA" id="ARBA00022988"/>
    </source>
</evidence>